<dbReference type="SMART" id="SM01265">
    <property type="entry name" value="Mab-21"/>
    <property type="match status" value="1"/>
</dbReference>
<evidence type="ECO:0000256" key="9">
    <source>
        <dbReference type="ARBA" id="ARBA00022840"/>
    </source>
</evidence>
<organism evidence="11">
    <name type="scientific">Magallana gigas</name>
    <name type="common">Pacific oyster</name>
    <name type="synonym">Crassostrea gigas</name>
    <dbReference type="NCBI Taxonomy" id="29159"/>
    <lineage>
        <taxon>Eukaryota</taxon>
        <taxon>Metazoa</taxon>
        <taxon>Spiralia</taxon>
        <taxon>Lophotrochozoa</taxon>
        <taxon>Mollusca</taxon>
        <taxon>Bivalvia</taxon>
        <taxon>Autobranchia</taxon>
        <taxon>Pteriomorphia</taxon>
        <taxon>Ostreida</taxon>
        <taxon>Ostreoidea</taxon>
        <taxon>Ostreidae</taxon>
        <taxon>Magallana</taxon>
    </lineage>
</organism>
<dbReference type="Pfam" id="PF20266">
    <property type="entry name" value="Mab-21_C"/>
    <property type="match status" value="1"/>
</dbReference>
<dbReference type="SMART" id="SM00291">
    <property type="entry name" value="ZnF_ZZ"/>
    <property type="match status" value="1"/>
</dbReference>
<dbReference type="GO" id="GO:0005524">
    <property type="term" value="F:ATP binding"/>
    <property type="evidence" value="ECO:0007669"/>
    <property type="project" value="UniProtKB-KW"/>
</dbReference>
<dbReference type="Pfam" id="PF03281">
    <property type="entry name" value="Mab-21"/>
    <property type="match status" value="1"/>
</dbReference>
<dbReference type="EMBL" id="JH816805">
    <property type="protein sequence ID" value="EKC28521.1"/>
    <property type="molecule type" value="Genomic_DNA"/>
</dbReference>
<evidence type="ECO:0000256" key="10">
    <source>
        <dbReference type="ARBA" id="ARBA00022842"/>
    </source>
</evidence>
<dbReference type="GO" id="GO:0008270">
    <property type="term" value="F:zinc ion binding"/>
    <property type="evidence" value="ECO:0007669"/>
    <property type="project" value="UniProtKB-KW"/>
</dbReference>
<dbReference type="InterPro" id="IPR046906">
    <property type="entry name" value="Mab-21_HhH/H2TH-like"/>
</dbReference>
<accession>K1R3S8</accession>
<keyword evidence="4" id="KW-0548">Nucleotidyltransferase</keyword>
<dbReference type="PANTHER" id="PTHR10656">
    <property type="entry name" value="CELL FATE DETERMINING PROTEIN MAB21-RELATED"/>
    <property type="match status" value="1"/>
</dbReference>
<comment type="similarity">
    <text evidence="2">Belongs to the mab-21 family.</text>
</comment>
<protein>
    <submittedName>
        <fullName evidence="11">Uncharacterized protein C3orf59-like protein</fullName>
    </submittedName>
</protein>
<dbReference type="InterPro" id="IPR043145">
    <property type="entry name" value="Znf_ZZ_sf"/>
</dbReference>
<dbReference type="Gene3D" id="3.30.460.90">
    <property type="match status" value="1"/>
</dbReference>
<dbReference type="AlphaFoldDB" id="K1R3S8"/>
<evidence type="ECO:0000313" key="11">
    <source>
        <dbReference type="EMBL" id="EKC28521.1"/>
    </source>
</evidence>
<dbReference type="Pfam" id="PF00569">
    <property type="entry name" value="ZZ"/>
    <property type="match status" value="1"/>
</dbReference>
<dbReference type="PANTHER" id="PTHR10656:SF42">
    <property type="entry name" value="CYCLIC GMP-AMP SYNTHASE-LIKE PROTEIN-RELATED"/>
    <property type="match status" value="1"/>
</dbReference>
<evidence type="ECO:0000256" key="5">
    <source>
        <dbReference type="ARBA" id="ARBA00022723"/>
    </source>
</evidence>
<keyword evidence="10" id="KW-0460">Magnesium</keyword>
<keyword evidence="5" id="KW-0479">Metal-binding</keyword>
<keyword evidence="9" id="KW-0067">ATP-binding</keyword>
<sequence>MFYDFPFKVQVHPCFSELHVEFIGSTSEGLSISEVTEGNENEELDLTAILQTTTATEAKKSDETRTWLEIQHCAGNPGFVLLKVHMKDNSEHWCGLSNIVSNQDGSINEFFLSPVAFTDEFFLMLCLRCSVENLHYTAYCKDVDKFFDNELDTDEEDDIDKDDALHEFFIVTQEGPAVKTTVLFADKEMSIQYDCSLAVQCSEWPSIADEFLHRNRVSGFPSLEFVKQLTSMGCLLVPKFPQDSKTQLEWRLSFCLVERELMLNLTEAQRKCYLLFKAIWRQFFCPPIGKALQSYHLKNVFLWECENVPLQEWTDEKMVARVTGLLQRLQYNLFTRTCPHYILPQNNLFRDIDQSLLFYAGMQVQTAIFRSEVVWIENNVLLFLPPHKSRTSLGRKLRKTCIMALKYVIEAMVSGCVKKQNENEESTKYGLSTEAMNSLRSELEQSFNKDMTEMLLQYINASLKHRPDNITRHYICSRADPKQLLIASKTQLLDGLASLANTVMNWGNMVEIITNLEVLETENLKEYGYNEEYKLTERLNLLFRMGMDDFGELRSSCGDENAETDSGDDTFSMYEDFVCDECDDRIWGERYHCKTCPDFDLCKYCYLTSTHPHEFEFIEEENDYDDDGEMGCKQS</sequence>
<comment type="cofactor">
    <cofactor evidence="1">
        <name>Mg(2+)</name>
        <dbReference type="ChEBI" id="CHEBI:18420"/>
    </cofactor>
</comment>
<dbReference type="InParanoid" id="K1R3S8"/>
<dbReference type="InterPro" id="IPR000433">
    <property type="entry name" value="Znf_ZZ"/>
</dbReference>
<proteinExistence type="inferred from homology"/>
<evidence type="ECO:0000256" key="7">
    <source>
        <dbReference type="ARBA" id="ARBA00022771"/>
    </source>
</evidence>
<evidence type="ECO:0000256" key="3">
    <source>
        <dbReference type="ARBA" id="ARBA00022679"/>
    </source>
</evidence>
<dbReference type="GO" id="GO:0016779">
    <property type="term" value="F:nucleotidyltransferase activity"/>
    <property type="evidence" value="ECO:0007669"/>
    <property type="project" value="UniProtKB-KW"/>
</dbReference>
<keyword evidence="7" id="KW-0863">Zinc-finger</keyword>
<dbReference type="InterPro" id="IPR046903">
    <property type="entry name" value="Mab-21-like_nuc_Trfase"/>
</dbReference>
<evidence type="ECO:0000256" key="2">
    <source>
        <dbReference type="ARBA" id="ARBA00008307"/>
    </source>
</evidence>
<keyword evidence="3" id="KW-0808">Transferase</keyword>
<name>K1R3S8_MAGGI</name>
<keyword evidence="6" id="KW-0547">Nucleotide-binding</keyword>
<dbReference type="Gene3D" id="3.30.60.90">
    <property type="match status" value="1"/>
</dbReference>
<dbReference type="HOGENOM" id="CLU_431002_0_0_1"/>
<evidence type="ECO:0000256" key="6">
    <source>
        <dbReference type="ARBA" id="ARBA00022741"/>
    </source>
</evidence>
<dbReference type="CDD" id="cd02249">
    <property type="entry name" value="ZZ"/>
    <property type="match status" value="1"/>
</dbReference>
<dbReference type="PROSITE" id="PS01357">
    <property type="entry name" value="ZF_ZZ_1"/>
    <property type="match status" value="1"/>
</dbReference>
<keyword evidence="8" id="KW-0862">Zinc</keyword>
<evidence type="ECO:0000256" key="4">
    <source>
        <dbReference type="ARBA" id="ARBA00022695"/>
    </source>
</evidence>
<evidence type="ECO:0000256" key="1">
    <source>
        <dbReference type="ARBA" id="ARBA00001946"/>
    </source>
</evidence>
<evidence type="ECO:0000256" key="8">
    <source>
        <dbReference type="ARBA" id="ARBA00022833"/>
    </source>
</evidence>
<reference evidence="11" key="1">
    <citation type="journal article" date="2012" name="Nature">
        <title>The oyster genome reveals stress adaptation and complexity of shell formation.</title>
        <authorList>
            <person name="Zhang G."/>
            <person name="Fang X."/>
            <person name="Guo X."/>
            <person name="Li L."/>
            <person name="Luo R."/>
            <person name="Xu F."/>
            <person name="Yang P."/>
            <person name="Zhang L."/>
            <person name="Wang X."/>
            <person name="Qi H."/>
            <person name="Xiong Z."/>
            <person name="Que H."/>
            <person name="Xie Y."/>
            <person name="Holland P.W."/>
            <person name="Paps J."/>
            <person name="Zhu Y."/>
            <person name="Wu F."/>
            <person name="Chen Y."/>
            <person name="Wang J."/>
            <person name="Peng C."/>
            <person name="Meng J."/>
            <person name="Yang L."/>
            <person name="Liu J."/>
            <person name="Wen B."/>
            <person name="Zhang N."/>
            <person name="Huang Z."/>
            <person name="Zhu Q."/>
            <person name="Feng Y."/>
            <person name="Mount A."/>
            <person name="Hedgecock D."/>
            <person name="Xu Z."/>
            <person name="Liu Y."/>
            <person name="Domazet-Loso T."/>
            <person name="Du Y."/>
            <person name="Sun X."/>
            <person name="Zhang S."/>
            <person name="Liu B."/>
            <person name="Cheng P."/>
            <person name="Jiang X."/>
            <person name="Li J."/>
            <person name="Fan D."/>
            <person name="Wang W."/>
            <person name="Fu W."/>
            <person name="Wang T."/>
            <person name="Wang B."/>
            <person name="Zhang J."/>
            <person name="Peng Z."/>
            <person name="Li Y."/>
            <person name="Li N."/>
            <person name="Wang J."/>
            <person name="Chen M."/>
            <person name="He Y."/>
            <person name="Tan F."/>
            <person name="Song X."/>
            <person name="Zheng Q."/>
            <person name="Huang R."/>
            <person name="Yang H."/>
            <person name="Du X."/>
            <person name="Chen L."/>
            <person name="Yang M."/>
            <person name="Gaffney P.M."/>
            <person name="Wang S."/>
            <person name="Luo L."/>
            <person name="She Z."/>
            <person name="Ming Y."/>
            <person name="Huang W."/>
            <person name="Zhang S."/>
            <person name="Huang B."/>
            <person name="Zhang Y."/>
            <person name="Qu T."/>
            <person name="Ni P."/>
            <person name="Miao G."/>
            <person name="Wang J."/>
            <person name="Wang Q."/>
            <person name="Steinberg C.E."/>
            <person name="Wang H."/>
            <person name="Li N."/>
            <person name="Qian L."/>
            <person name="Zhang G."/>
            <person name="Li Y."/>
            <person name="Yang H."/>
            <person name="Liu X."/>
            <person name="Wang J."/>
            <person name="Yin Y."/>
            <person name="Wang J."/>
        </authorList>
    </citation>
    <scope>NUCLEOTIDE SEQUENCE [LARGE SCALE GENOMIC DNA]</scope>
    <source>
        <strain evidence="11">05x7-T-G4-1.051#20</strain>
    </source>
</reference>
<gene>
    <name evidence="11" type="ORF">CGI_10015866</name>
</gene>
<dbReference type="PROSITE" id="PS50135">
    <property type="entry name" value="ZF_ZZ_2"/>
    <property type="match status" value="1"/>
</dbReference>
<dbReference type="SUPFAM" id="SSF57850">
    <property type="entry name" value="RING/U-box"/>
    <property type="match status" value="1"/>
</dbReference>
<dbReference type="InterPro" id="IPR024810">
    <property type="entry name" value="MAB21L/cGLR"/>
</dbReference>
<dbReference type="Gene3D" id="1.10.1410.40">
    <property type="match status" value="1"/>
</dbReference>